<feature type="domain" description="Carrier" evidence="4">
    <location>
        <begin position="569"/>
        <end position="645"/>
    </location>
</feature>
<dbReference type="PANTHER" id="PTHR45527:SF1">
    <property type="entry name" value="FATTY ACID SYNTHASE"/>
    <property type="match status" value="1"/>
</dbReference>
<accession>A0A072PUD1</accession>
<organism evidence="5 6">
    <name type="scientific">Exophiala aquamarina CBS 119918</name>
    <dbReference type="NCBI Taxonomy" id="1182545"/>
    <lineage>
        <taxon>Eukaryota</taxon>
        <taxon>Fungi</taxon>
        <taxon>Dikarya</taxon>
        <taxon>Ascomycota</taxon>
        <taxon>Pezizomycotina</taxon>
        <taxon>Eurotiomycetes</taxon>
        <taxon>Chaetothyriomycetidae</taxon>
        <taxon>Chaetothyriales</taxon>
        <taxon>Herpotrichiellaceae</taxon>
        <taxon>Exophiala</taxon>
    </lineage>
</organism>
<dbReference type="GO" id="GO:0043041">
    <property type="term" value="P:amino acid activation for nonribosomal peptide biosynthetic process"/>
    <property type="evidence" value="ECO:0007669"/>
    <property type="project" value="TreeGrafter"/>
</dbReference>
<keyword evidence="1" id="KW-0596">Phosphopantetheine</keyword>
<dbReference type="OrthoDB" id="416786at2759"/>
<dbReference type="GO" id="GO:0016874">
    <property type="term" value="F:ligase activity"/>
    <property type="evidence" value="ECO:0007669"/>
    <property type="project" value="UniProtKB-KW"/>
</dbReference>
<dbReference type="InterPro" id="IPR001242">
    <property type="entry name" value="Condensation_dom"/>
</dbReference>
<dbReference type="InterPro" id="IPR000873">
    <property type="entry name" value="AMP-dep_synth/lig_dom"/>
</dbReference>
<dbReference type="PANTHER" id="PTHR45527">
    <property type="entry name" value="NONRIBOSOMAL PEPTIDE SYNTHETASE"/>
    <property type="match status" value="1"/>
</dbReference>
<dbReference type="SUPFAM" id="SSF52777">
    <property type="entry name" value="CoA-dependent acyltransferases"/>
    <property type="match status" value="10"/>
</dbReference>
<dbReference type="FunFam" id="3.30.559.10:FF:000016">
    <property type="entry name" value="Nonribosomal peptide synthase Pes1"/>
    <property type="match status" value="1"/>
</dbReference>
<dbReference type="Gene3D" id="1.10.1200.10">
    <property type="entry name" value="ACP-like"/>
    <property type="match status" value="4"/>
</dbReference>
<dbReference type="SMART" id="SM00823">
    <property type="entry name" value="PKS_PP"/>
    <property type="match status" value="4"/>
</dbReference>
<dbReference type="InterPro" id="IPR045851">
    <property type="entry name" value="AMP-bd_C_sf"/>
</dbReference>
<dbReference type="PROSITE" id="PS00012">
    <property type="entry name" value="PHOSPHOPANTETHEINE"/>
    <property type="match status" value="2"/>
</dbReference>
<dbReference type="Pfam" id="PF00501">
    <property type="entry name" value="AMP-binding"/>
    <property type="match status" value="3"/>
</dbReference>
<dbReference type="STRING" id="1182545.A0A072PUD1"/>
<dbReference type="NCBIfam" id="NF003417">
    <property type="entry name" value="PRK04813.1"/>
    <property type="match status" value="3"/>
</dbReference>
<dbReference type="InterPro" id="IPR020806">
    <property type="entry name" value="PKS_PP-bd"/>
</dbReference>
<keyword evidence="2" id="KW-0597">Phosphoprotein</keyword>
<dbReference type="InterPro" id="IPR006162">
    <property type="entry name" value="Ppantetheine_attach_site"/>
</dbReference>
<dbReference type="EMBL" id="AMGV01000001">
    <property type="protein sequence ID" value="KEF63699.1"/>
    <property type="molecule type" value="Genomic_DNA"/>
</dbReference>
<gene>
    <name evidence="5" type="ORF">A1O9_01677</name>
</gene>
<dbReference type="FunFam" id="3.40.50.980:FF:000001">
    <property type="entry name" value="Non-ribosomal peptide synthetase"/>
    <property type="match status" value="2"/>
</dbReference>
<dbReference type="GO" id="GO:0031177">
    <property type="term" value="F:phosphopantetheine binding"/>
    <property type="evidence" value="ECO:0007669"/>
    <property type="project" value="InterPro"/>
</dbReference>
<dbReference type="RefSeq" id="XP_013266289.1">
    <property type="nucleotide sequence ID" value="XM_013410835.1"/>
</dbReference>
<dbReference type="SUPFAM" id="SSF56801">
    <property type="entry name" value="Acetyl-CoA synthetase-like"/>
    <property type="match status" value="3"/>
</dbReference>
<dbReference type="Gene3D" id="3.30.559.30">
    <property type="entry name" value="Nonribosomal peptide synthetase, condensation domain"/>
    <property type="match status" value="5"/>
</dbReference>
<dbReference type="InterPro" id="IPR036736">
    <property type="entry name" value="ACP-like_sf"/>
</dbReference>
<dbReference type="InterPro" id="IPR020845">
    <property type="entry name" value="AMP-binding_CS"/>
</dbReference>
<proteinExistence type="predicted"/>
<dbReference type="FunFam" id="3.30.300.30:FF:000015">
    <property type="entry name" value="Nonribosomal peptide synthase SidD"/>
    <property type="match status" value="3"/>
</dbReference>
<dbReference type="Proteomes" id="UP000027920">
    <property type="component" value="Unassembled WGS sequence"/>
</dbReference>
<dbReference type="FunFam" id="3.30.559.30:FF:000002">
    <property type="entry name" value="Nonribosomal peptide synthase Pes1"/>
    <property type="match status" value="1"/>
</dbReference>
<dbReference type="PROSITE" id="PS00455">
    <property type="entry name" value="AMP_BINDING"/>
    <property type="match status" value="3"/>
</dbReference>
<dbReference type="CDD" id="cd19542">
    <property type="entry name" value="CT_NRPS-like"/>
    <property type="match status" value="1"/>
</dbReference>
<dbReference type="InterPro" id="IPR009081">
    <property type="entry name" value="PP-bd_ACP"/>
</dbReference>
<dbReference type="CDD" id="cd19545">
    <property type="entry name" value="FUM14_C_NRPS-like"/>
    <property type="match status" value="2"/>
</dbReference>
<dbReference type="CDD" id="cd19534">
    <property type="entry name" value="E_NRPS"/>
    <property type="match status" value="1"/>
</dbReference>
<evidence type="ECO:0000256" key="3">
    <source>
        <dbReference type="ARBA" id="ARBA00022598"/>
    </source>
</evidence>
<dbReference type="GO" id="GO:0005737">
    <property type="term" value="C:cytoplasm"/>
    <property type="evidence" value="ECO:0007669"/>
    <property type="project" value="TreeGrafter"/>
</dbReference>
<dbReference type="InterPro" id="IPR010071">
    <property type="entry name" value="AA_adenyl_dom"/>
</dbReference>
<dbReference type="Pfam" id="PF00668">
    <property type="entry name" value="Condensation"/>
    <property type="match status" value="5"/>
</dbReference>
<protein>
    <recommendedName>
        <fullName evidence="4">Carrier domain-containing protein</fullName>
    </recommendedName>
</protein>
<evidence type="ECO:0000313" key="6">
    <source>
        <dbReference type="Proteomes" id="UP000027920"/>
    </source>
</evidence>
<keyword evidence="6" id="KW-1185">Reference proteome</keyword>
<dbReference type="GeneID" id="25276623"/>
<name>A0A072PUD1_9EURO</name>
<dbReference type="HOGENOM" id="CLU_000022_60_0_1"/>
<dbReference type="SUPFAM" id="SSF47336">
    <property type="entry name" value="ACP-like"/>
    <property type="match status" value="4"/>
</dbReference>
<evidence type="ECO:0000256" key="2">
    <source>
        <dbReference type="ARBA" id="ARBA00022553"/>
    </source>
</evidence>
<dbReference type="Pfam" id="PF00550">
    <property type="entry name" value="PP-binding"/>
    <property type="match status" value="4"/>
</dbReference>
<dbReference type="PROSITE" id="PS50075">
    <property type="entry name" value="CARRIER"/>
    <property type="match status" value="4"/>
</dbReference>
<dbReference type="GO" id="GO:0044550">
    <property type="term" value="P:secondary metabolite biosynthetic process"/>
    <property type="evidence" value="ECO:0007669"/>
    <property type="project" value="TreeGrafter"/>
</dbReference>
<sequence length="4397" mass="490273">MSNGTISPVATGIAASGRDHLNAAGQTNVLLRQIDRNNDKKLCIHQAIARRSKQSPKSEAISAWDAKWTYEELEDLASRLANRLISLGIGPESLVPFCFEKSAWAIVAILGVLKAGGAFVPLDPTYPVDRLRTIINETKARIVLSSVQNEELCRGIVDHTVVVNASAISDLPVQVGNEYMAAPDNAAYVIFTSGSTGRPKGCIVEHRAFYSCALAHGPAHRVCSSSRVLQFASYTFDACLVEILTTFIFGGVVCIPSTEARLNDLVSFMNSSRVNLAILTPSVASLLKPTDLPLLETLVMVGEPVKKSHVSLWSTIPNLLCAYGPTETAVSATVNPQLLADSPANIGSPVGCHIRIVDPEDHNKLVVSGDVGELLIIGKNLARGYLNDPEKTTASFVNVAGERAYKTGDLVREGHDGSLQFVARKDTQIKINGQRVEPGEIEECIQSSAKAAASLVLIPREGLYKMRLIAVVRLKPGCIVAPEGKAGLNILQGACLSGVQPALLSIREHLALSLPLFMRPSLIIPVWQLPLLASGKIDRNGITRWIETLEESTIAEIDPTMHNRDLQLETLNMVESLLINIWSEVLNIPVERIDPNLSFISLGGDSISAMQIRALCREKRIATNVHDILRFKTIRKIAPHVKQTSAIRPLLEPDDGSSFNLSPIQRMFFEAAPYGENHFNQSFLLFSNKTMNQVELRRALDLIVARHDMLRARFHVDEAGRWMQSISPEISTSHQFAYHQVSKREEIEAMAEDAQKMLDIRHGPVVVSQLFHFDQKSFLSITVHHATFDLVSWRVILNDLESVLRTPNSGLQKPVMPFRHWLKLQENFGESHLDPSNVYHSRLPSSNLSFWAMHGQANKHFDKVESTFILDTQASGFLLRDGPRLTKADTNEILLASLICAFAKVFPDRETPVPYVEGHGRETWDANIDITETVGWFTTLHPVLVKIDTGQDFIDVIRYTKDAHRSVPWKGWGYFTSRYLNSKGRKVFKIEEPMEIVFNFSGSYHHIERPTALFQQVPWSTRESVAGRMERFSLFEISVDVSHDRLACTFVWNSKMAHQTRIIEWIDSFRHLLSNLSTSISRIEKHPYSPSDFPYAKLTYESLGDLVSRVAPELNVNFEEDVDDIYVCTPMQQGILLSQAKSPSLYVTETIWMVEMAPGNQNIETSRLAAAWGAVVARHANLRTVFFEQNTLEANFLQVVLKNPRLRIAHRKWDGPEPPQPGARIAAYKPGDLLHSFTIFRGCGDKIFCSLKISHAMMDGLSIDNIVYDMLQAYDGKLSRQPPIALEEYFIHVQDQQRAPALQYWKARLYGAEPCYLPKLNDLVNPHSTSQALRSIVNESDASYLWAFCERHGITMPMLFHFGWSLIVQAFTGSSDILFGYLTSGRDIPIKGIEGAVGAFANLLVCRIKLDSASTVVDMLNSLQSQMVVDREHQFLSLGDIQHALGMHRPLFNSILSYQKHEMSRVAARSSIEFEKIGESDPSEYGLALGVHEFDKRLFVKMEYLSDLLSTDHASHVLESFQAVLLSITKSPTGPLSCIEVLSTKGRERIIEIAGPNQLRAEGTIQSAFVNRARIQINDPAVDSWDAQWTYGELLELCCSLRRDLSKIDITTGTVVPLCFEKSAWTIVAMIGVLMAGGSFVLLDTSQPAARLQRIIDQVSPRLIISSRNQESLARNLSKAVYILEPEILTKTQGRDVDELALANNNSNDSAFIVFTSGSTGNPKGVILSHSAFVSAAQAHTAPLKLHSSSRVLQFASYSFDACLLEMLTTLTVGGVVCIPSEGDRWSNLAHVIKNMRITWANLTPLVAELLLEDDLPLLQTIVIAGETMSTESIRRWKRSSIEIINGYGPTETCIAATLNPSFVDLQDISNIGRPIGCRSWVVNEYLQAVPIGAVGELILEGPTLATGYLGDISRTEAAFIKPPVWLPTPFDRVYRTGDLVRYESDGSLSFVGRKDTSQIKIRGQRVELDAVKHEISKMLDSHFQLFIEFALVDKLRRRVLIAFLTENPPDETGSSCALKYDERLKNQLEHAKDAVQTSLPAYMVPELYIPLSNVPLMPSGKLNRRLLHEMVRSLTSSQMRSYSLVREAGPIEPPSSSMERTLANMWAQLIKCEMEEISRQSNFFHIGADSVAAMKLTSLSRSQGMHLTVTEVFQNPRLFEMAIIVEANHERLLVPQINETPFSLLNGDDLRDPTAASRSIAAAQCGVSISQIQDAYPCSPQQESLVAAAIRFPGSYITKHSILLPQAIDMPRFMRACELAYAGIDILRTRIFLFKAQMLQAVIEETLSWVTDEEQSSTPALADFGARLSVFAVGRVDDERHVFTLTMHHAIYDGWSLQLLFKCIEQWYRSSTQISPAQYKDFIAYITTSRSIDAERFWCSELADSSPTNFPTTKMTGPYHLKTKGGVRCELPDILDITKSVIIRAAWTLAISHLTTSNDIVFGAVLNGRNTPIISAMEIIGPMVATVPVRVKFKREQSVSDLLDQMQRQATETILYEHTGLQKIKQMLENENATNFTSLLVVQSAESGIETFTFLDSSITPDDRGSVDVYPLILEFAPYDEFGMNIAARYDPTVVPETELESVLHILQDVCLQLGDQKHTKSVGDIMSYLQLYHKLDHKEEANCHEDEQDIKANGNAHVERHTLEQSIYENELRDLWAVLLDIPVNRIDRRSNFLHLGGDSIVAIKLSMAARSKNLVLPVATIFSSPVLAVMALSIQPLSAIQPEIQRDLTPFSLLTIQQDDSLERIVDSCTAQCNLSPTEVEDIYPCTPLQEGFLALSQKQPGTYIAQQIWRIPRTINRAAFIDAWETVSLHHGILRSRIIVHESKMLQALVKSPIRVEHSTVKDPLKALQKVVFSPGLGDPLAQYLLLDDGEENTYFIFSAHHAIFDAWSLPLLFQDVGKLYNNRAITLPVAFNVFVHHVMKSDMKSNLDFWRRYFSDLDLVHFPKPLAEGYHSETNIEKISLQIRLQGSVQAHVTTAALLRAAWSLTLSHYTNTDDVVFWSTLHGRDTDLPGITEVDGPTLATIPTRMKVIRDESVYNFLTNAQDDLNSITPFQHFGIQNIRQASDDALKACDATTHLMIQAEEEAGITWLDLEQIHPLLSNYTSYPLALDCRIRGDEIETIIYANSEAMSRIDTERVIEHFTYTIQQLSESEPDRLLGEVEKISSHAAMTLKIWNKHVPKMIHKTIHEVIHDRSKSFALRPAVCAWDAEWTHEQLDSISSRLALQLKEVGVTPESIVPVCFERSAWMVVGMLAVLKAGGAFLPWDPAHPEERRSEMVRQTNCSIILTTRTNAELCAGLSKVLVIVDPVSLQSTSTQSLEATDFHRDCTSAAYLIYTSGSTGRPKGVVITHEAYSSSGLEHGPVHQIGPTSRVLQFASYSVDAICLEILTTLMMGGCTCIPSSLDRDSRLQQALRNMEVSVLALTPSVLSVLAPEDLPSLKTCIMVGEPAPTALVERWAQCAHLINGYGPTETSLAAVMNQKMTAKTGANIGRAVGCATWIVDPENHDKLVPIGAVGELLIEGPTLARGYLHDQAKTDAAFILNPPWLSKPGTKLYKTGDLVKYADDETIIFVGRKDSQVKVNGQRVELREIEHHIKKNMVALDQVVVEASRNEDGRARTLVAFLTIKPEFYAELGLSVESKGAFPTSLTLETELKTLVKALVSFLPVYMMPTMWVPLYEIPVATSGKVDRKRLVDQANMVVKDKRREHFLSSSASKCAPETSMAVLLQKLWAEVLRISADHISADDSFFRVGGDSIAAMKLSGLANARKLRLSVQVVFEYPVLRDMADQMELNSGRPEPDTCVSPGGPLPFSLVDRDEAVLKQIIYSRAGQNNLEIEDVVPATDFQSWAVGFSILQPKGFVTYMILTPSEPFDYSRLSEAIRATVATIPILRTGFFLEDGHLLQVIFRDFSPKLDHHKSSISNLTSARNEWLSRDTERPTEMLNPVTQFTLLSTSLQNEQCLILRLSHAQYDGVSFPRVWETLHKALSSTEISPQPSFSALVEAVHGITHSQKTLNYWSELLKDSSMTPFNSQIKPTYAYPLNKTHKYTIPWVVEPQHQDFTQATVVKAAWTLVLSHLNSTQHEHGMTPLRDVDITFGTLVSGRAASSIPHKDAIGPFLNIAPVRVKFDFATTLNELVMSIQKQHTASLPYENMGFRDIIRTCTNWPSHTRFSSVVQHQNLPEIMDQVNIGDLGCHSEAWRKDVDSSDIAVLSTPLVEPKGGKDERNLQLEIGYCDQIIDENEAMALVECLGKLVQIIVSDVSNSMRVGDILSKAHVFEGVPNHPYYAPEHKSTGTFPNMNEANRDEASTGEEDTRLIEADLLALWRKILKLQNEQVARDVPFSDHRGGDFVATCLLTEMLRQRGYHGVSVQEMLVHDSVARQASLLLRMRK</sequence>
<dbReference type="InterPro" id="IPR023213">
    <property type="entry name" value="CAT-like_dom_sf"/>
</dbReference>
<evidence type="ECO:0000259" key="4">
    <source>
        <dbReference type="PROSITE" id="PS50075"/>
    </source>
</evidence>
<dbReference type="CDD" id="cd05918">
    <property type="entry name" value="A_NRPS_SidN3_like"/>
    <property type="match status" value="3"/>
</dbReference>
<feature type="domain" description="Carrier" evidence="4">
    <location>
        <begin position="3723"/>
        <end position="3799"/>
    </location>
</feature>
<dbReference type="NCBIfam" id="TIGR01733">
    <property type="entry name" value="AA-adenyl-dom"/>
    <property type="match status" value="3"/>
</dbReference>
<dbReference type="Gene3D" id="3.30.559.10">
    <property type="entry name" value="Chloramphenicol acetyltransferase-like domain"/>
    <property type="match status" value="5"/>
</dbReference>
<feature type="domain" description="Carrier" evidence="4">
    <location>
        <begin position="2094"/>
        <end position="2170"/>
    </location>
</feature>
<dbReference type="Gene3D" id="3.30.300.30">
    <property type="match status" value="3"/>
</dbReference>
<dbReference type="Gene3D" id="3.40.50.12780">
    <property type="entry name" value="N-terminal domain of ligase-like"/>
    <property type="match status" value="3"/>
</dbReference>
<evidence type="ECO:0000313" key="5">
    <source>
        <dbReference type="EMBL" id="KEF63699.1"/>
    </source>
</evidence>
<keyword evidence="3" id="KW-0436">Ligase</keyword>
<dbReference type="InterPro" id="IPR042099">
    <property type="entry name" value="ANL_N_sf"/>
</dbReference>
<evidence type="ECO:0000256" key="1">
    <source>
        <dbReference type="ARBA" id="ARBA00022450"/>
    </source>
</evidence>
<comment type="caution">
    <text evidence="5">The sequence shown here is derived from an EMBL/GenBank/DDBJ whole genome shotgun (WGS) entry which is preliminary data.</text>
</comment>
<feature type="domain" description="Carrier" evidence="4">
    <location>
        <begin position="2648"/>
        <end position="2721"/>
    </location>
</feature>
<reference evidence="5 6" key="1">
    <citation type="submission" date="2013-03" db="EMBL/GenBank/DDBJ databases">
        <title>The Genome Sequence of Exophiala aquamarina CBS 119918.</title>
        <authorList>
            <consortium name="The Broad Institute Genomics Platform"/>
            <person name="Cuomo C."/>
            <person name="de Hoog S."/>
            <person name="Gorbushina A."/>
            <person name="Walker B."/>
            <person name="Young S.K."/>
            <person name="Zeng Q."/>
            <person name="Gargeya S."/>
            <person name="Fitzgerald M."/>
            <person name="Haas B."/>
            <person name="Abouelleil A."/>
            <person name="Allen A.W."/>
            <person name="Alvarado L."/>
            <person name="Arachchi H.M."/>
            <person name="Berlin A.M."/>
            <person name="Chapman S.B."/>
            <person name="Gainer-Dewar J."/>
            <person name="Goldberg J."/>
            <person name="Griggs A."/>
            <person name="Gujja S."/>
            <person name="Hansen M."/>
            <person name="Howarth C."/>
            <person name="Imamovic A."/>
            <person name="Ireland A."/>
            <person name="Larimer J."/>
            <person name="McCowan C."/>
            <person name="Murphy C."/>
            <person name="Pearson M."/>
            <person name="Poon T.W."/>
            <person name="Priest M."/>
            <person name="Roberts A."/>
            <person name="Saif S."/>
            <person name="Shea T."/>
            <person name="Sisk P."/>
            <person name="Sykes S."/>
            <person name="Wortman J."/>
            <person name="Nusbaum C."/>
            <person name="Birren B."/>
        </authorList>
    </citation>
    <scope>NUCLEOTIDE SEQUENCE [LARGE SCALE GENOMIC DNA]</scope>
    <source>
        <strain evidence="5 6">CBS 119918</strain>
    </source>
</reference>
<dbReference type="FunFam" id="3.40.50.12780:FF:000014">
    <property type="entry name" value="Nonribosomal peptide synthetase 1"/>
    <property type="match status" value="2"/>
</dbReference>
<dbReference type="VEuPathDB" id="FungiDB:A1O9_01677"/>
<dbReference type="FunFam" id="3.30.559.30:FF:000003">
    <property type="entry name" value="Nonribosomal peptide synthase SidD"/>
    <property type="match status" value="1"/>
</dbReference>